<sequence>MNTNRLILAGFLLCLLGLTIPHAQKEVFNSSPVPTGEVALQIDPLRNQLTLLIDGVAYKKYPIALGKPETPTPVGEWKVINKYKNWGAGFGTRWIGLDVPWGVYGIHGTNKPHSIGSDASHGCVRMLNRHVEQLYEWVKIGTPVSIVGHPLREPSLEPRRLAAGDSGSDVQLIQSRLRSGGFYNGECDGRFRLSTEQALKAFEKANRLPVDGVMSLHDYRAMGLME</sequence>
<evidence type="ECO:0000256" key="3">
    <source>
        <dbReference type="ARBA" id="ARBA00022676"/>
    </source>
</evidence>
<dbReference type="Gene3D" id="2.40.440.10">
    <property type="entry name" value="L,D-transpeptidase catalytic domain-like"/>
    <property type="match status" value="1"/>
</dbReference>
<dbReference type="Pfam" id="PF01471">
    <property type="entry name" value="PG_binding_1"/>
    <property type="match status" value="1"/>
</dbReference>
<dbReference type="InterPro" id="IPR038063">
    <property type="entry name" value="Transpep_catalytic_dom"/>
</dbReference>
<dbReference type="InterPro" id="IPR036366">
    <property type="entry name" value="PGBDSf"/>
</dbReference>
<accession>A0ABV9PX60</accession>
<dbReference type="InterPro" id="IPR005490">
    <property type="entry name" value="LD_TPept_cat_dom"/>
</dbReference>
<evidence type="ECO:0000256" key="8">
    <source>
        <dbReference type="ARBA" id="ARBA00023316"/>
    </source>
</evidence>
<name>A0ABV9PX60_9BACL</name>
<dbReference type="CDD" id="cd16913">
    <property type="entry name" value="YkuD_like"/>
    <property type="match status" value="1"/>
</dbReference>
<proteinExistence type="inferred from homology"/>
<dbReference type="Pfam" id="PF03734">
    <property type="entry name" value="YkuD"/>
    <property type="match status" value="1"/>
</dbReference>
<feature type="domain" description="L,D-TPase catalytic" evidence="10">
    <location>
        <begin position="38"/>
        <end position="147"/>
    </location>
</feature>
<dbReference type="InterPro" id="IPR002477">
    <property type="entry name" value="Peptidoglycan-bd-like"/>
</dbReference>
<dbReference type="InterPro" id="IPR036365">
    <property type="entry name" value="PGBD-like_sf"/>
</dbReference>
<evidence type="ECO:0000256" key="1">
    <source>
        <dbReference type="ARBA" id="ARBA00004752"/>
    </source>
</evidence>
<evidence type="ECO:0000256" key="4">
    <source>
        <dbReference type="ARBA" id="ARBA00022679"/>
    </source>
</evidence>
<organism evidence="11 12">
    <name type="scientific">Effusibacillus consociatus</name>
    <dbReference type="NCBI Taxonomy" id="1117041"/>
    <lineage>
        <taxon>Bacteria</taxon>
        <taxon>Bacillati</taxon>
        <taxon>Bacillota</taxon>
        <taxon>Bacilli</taxon>
        <taxon>Bacillales</taxon>
        <taxon>Alicyclobacillaceae</taxon>
        <taxon>Effusibacillus</taxon>
    </lineage>
</organism>
<dbReference type="PROSITE" id="PS52029">
    <property type="entry name" value="LD_TPASE"/>
    <property type="match status" value="1"/>
</dbReference>
<evidence type="ECO:0000313" key="11">
    <source>
        <dbReference type="EMBL" id="MFC4766826.1"/>
    </source>
</evidence>
<feature type="active site" description="Proton donor/acceptor" evidence="9">
    <location>
        <position position="107"/>
    </location>
</feature>
<evidence type="ECO:0000256" key="5">
    <source>
        <dbReference type="ARBA" id="ARBA00022801"/>
    </source>
</evidence>
<keyword evidence="6 9" id="KW-0133">Cell shape</keyword>
<comment type="caution">
    <text evidence="11">The sequence shown here is derived from an EMBL/GenBank/DDBJ whole genome shotgun (WGS) entry which is preliminary data.</text>
</comment>
<dbReference type="InterPro" id="IPR050979">
    <property type="entry name" value="LD-transpeptidase"/>
</dbReference>
<evidence type="ECO:0000256" key="6">
    <source>
        <dbReference type="ARBA" id="ARBA00022960"/>
    </source>
</evidence>
<evidence type="ECO:0000256" key="7">
    <source>
        <dbReference type="ARBA" id="ARBA00022984"/>
    </source>
</evidence>
<dbReference type="EMBL" id="JBHSHC010000033">
    <property type="protein sequence ID" value="MFC4766826.1"/>
    <property type="molecule type" value="Genomic_DNA"/>
</dbReference>
<keyword evidence="5" id="KW-0378">Hydrolase</keyword>
<keyword evidence="8 9" id="KW-0961">Cell wall biogenesis/degradation</keyword>
<reference evidence="12" key="1">
    <citation type="journal article" date="2019" name="Int. J. Syst. Evol. Microbiol.">
        <title>The Global Catalogue of Microorganisms (GCM) 10K type strain sequencing project: providing services to taxonomists for standard genome sequencing and annotation.</title>
        <authorList>
            <consortium name="The Broad Institute Genomics Platform"/>
            <consortium name="The Broad Institute Genome Sequencing Center for Infectious Disease"/>
            <person name="Wu L."/>
            <person name="Ma J."/>
        </authorList>
    </citation>
    <scope>NUCLEOTIDE SEQUENCE [LARGE SCALE GENOMIC DNA]</scope>
    <source>
        <strain evidence="12">WYCCWR 12678</strain>
    </source>
</reference>
<dbReference type="PANTHER" id="PTHR30582">
    <property type="entry name" value="L,D-TRANSPEPTIDASE"/>
    <property type="match status" value="1"/>
</dbReference>
<keyword evidence="12" id="KW-1185">Reference proteome</keyword>
<evidence type="ECO:0000256" key="9">
    <source>
        <dbReference type="PROSITE-ProRule" id="PRU01373"/>
    </source>
</evidence>
<keyword evidence="3" id="KW-0328">Glycosyltransferase</keyword>
<comment type="similarity">
    <text evidence="2">Belongs to the YkuD family.</text>
</comment>
<evidence type="ECO:0000313" key="12">
    <source>
        <dbReference type="Proteomes" id="UP001596002"/>
    </source>
</evidence>
<protein>
    <submittedName>
        <fullName evidence="11">L,D-transpeptidase family protein</fullName>
    </submittedName>
</protein>
<dbReference type="Proteomes" id="UP001596002">
    <property type="component" value="Unassembled WGS sequence"/>
</dbReference>
<dbReference type="SUPFAM" id="SSF47090">
    <property type="entry name" value="PGBD-like"/>
    <property type="match status" value="1"/>
</dbReference>
<keyword evidence="4" id="KW-0808">Transferase</keyword>
<gene>
    <name evidence="11" type="ORF">ACFO8Q_05520</name>
</gene>
<dbReference type="SUPFAM" id="SSF141523">
    <property type="entry name" value="L,D-transpeptidase catalytic domain-like"/>
    <property type="match status" value="1"/>
</dbReference>
<dbReference type="Gene3D" id="1.10.101.10">
    <property type="entry name" value="PGBD-like superfamily/PGBD"/>
    <property type="match status" value="1"/>
</dbReference>
<evidence type="ECO:0000259" key="10">
    <source>
        <dbReference type="PROSITE" id="PS52029"/>
    </source>
</evidence>
<comment type="pathway">
    <text evidence="1 9">Cell wall biogenesis; peptidoglycan biosynthesis.</text>
</comment>
<evidence type="ECO:0000256" key="2">
    <source>
        <dbReference type="ARBA" id="ARBA00005992"/>
    </source>
</evidence>
<keyword evidence="7 9" id="KW-0573">Peptidoglycan synthesis</keyword>
<feature type="active site" description="Nucleophile" evidence="9">
    <location>
        <position position="123"/>
    </location>
</feature>
<dbReference type="PANTHER" id="PTHR30582:SF24">
    <property type="entry name" value="L,D-TRANSPEPTIDASE ERFK_SRFK-RELATED"/>
    <property type="match status" value="1"/>
</dbReference>